<feature type="transmembrane region" description="Helical" evidence="5">
    <location>
        <begin position="17"/>
        <end position="39"/>
    </location>
</feature>
<keyword evidence="5" id="KW-0813">Transport</keyword>
<evidence type="ECO:0000313" key="7">
    <source>
        <dbReference type="EMBL" id="MBF9233743.1"/>
    </source>
</evidence>
<dbReference type="Gene3D" id="1.10.3720.10">
    <property type="entry name" value="MetI-like"/>
    <property type="match status" value="2"/>
</dbReference>
<gene>
    <name evidence="7" type="ORF">I2H38_10185</name>
</gene>
<dbReference type="PROSITE" id="PS50928">
    <property type="entry name" value="ABC_TM1"/>
    <property type="match status" value="2"/>
</dbReference>
<feature type="transmembrane region" description="Helical" evidence="5">
    <location>
        <begin position="248"/>
        <end position="268"/>
    </location>
</feature>
<keyword evidence="2 5" id="KW-0812">Transmembrane</keyword>
<dbReference type="GO" id="GO:0055085">
    <property type="term" value="P:transmembrane transport"/>
    <property type="evidence" value="ECO:0007669"/>
    <property type="project" value="InterPro"/>
</dbReference>
<feature type="domain" description="ABC transmembrane type-1" evidence="6">
    <location>
        <begin position="71"/>
        <end position="269"/>
    </location>
</feature>
<feature type="transmembrane region" description="Helical" evidence="5">
    <location>
        <begin position="493"/>
        <end position="512"/>
    </location>
</feature>
<comment type="subcellular location">
    <subcellularLocation>
        <location evidence="1 5">Cell membrane</location>
        <topology evidence="1 5">Multi-pass membrane protein</topology>
    </subcellularLocation>
</comment>
<dbReference type="PANTHER" id="PTHR43496:SF1">
    <property type="entry name" value="POLYGALACTURONAN_RHAMNOGALACTURONAN TRANSPORT SYSTEM PERMEASE PROTEIN YTEP"/>
    <property type="match status" value="1"/>
</dbReference>
<feature type="transmembrane region" description="Helical" evidence="5">
    <location>
        <begin position="301"/>
        <end position="328"/>
    </location>
</feature>
<dbReference type="InterPro" id="IPR035906">
    <property type="entry name" value="MetI-like_sf"/>
</dbReference>
<feature type="transmembrane region" description="Helical" evidence="5">
    <location>
        <begin position="524"/>
        <end position="548"/>
    </location>
</feature>
<feature type="transmembrane region" description="Helical" evidence="5">
    <location>
        <begin position="204"/>
        <end position="228"/>
    </location>
</feature>
<evidence type="ECO:0000256" key="3">
    <source>
        <dbReference type="ARBA" id="ARBA00022989"/>
    </source>
</evidence>
<feature type="transmembrane region" description="Helical" evidence="5">
    <location>
        <begin position="149"/>
        <end position="172"/>
    </location>
</feature>
<evidence type="ECO:0000256" key="4">
    <source>
        <dbReference type="ARBA" id="ARBA00023136"/>
    </source>
</evidence>
<keyword evidence="3 5" id="KW-1133">Transmembrane helix</keyword>
<dbReference type="GO" id="GO:0005886">
    <property type="term" value="C:plasma membrane"/>
    <property type="evidence" value="ECO:0007669"/>
    <property type="project" value="UniProtKB-SubCell"/>
</dbReference>
<feature type="transmembrane region" description="Helical" evidence="5">
    <location>
        <begin position="105"/>
        <end position="129"/>
    </location>
</feature>
<comment type="caution">
    <text evidence="7">The sequence shown here is derived from an EMBL/GenBank/DDBJ whole genome shotgun (WGS) entry which is preliminary data.</text>
</comment>
<dbReference type="EMBL" id="JADQDO010000004">
    <property type="protein sequence ID" value="MBF9233743.1"/>
    <property type="molecule type" value="Genomic_DNA"/>
</dbReference>
<dbReference type="Proteomes" id="UP000599312">
    <property type="component" value="Unassembled WGS sequence"/>
</dbReference>
<dbReference type="CDD" id="cd06261">
    <property type="entry name" value="TM_PBP2"/>
    <property type="match status" value="2"/>
</dbReference>
<evidence type="ECO:0000256" key="5">
    <source>
        <dbReference type="RuleBase" id="RU363032"/>
    </source>
</evidence>
<dbReference type="AlphaFoldDB" id="A0A931BPM3"/>
<protein>
    <submittedName>
        <fullName evidence="7">ABC transporter permease subunit</fullName>
    </submittedName>
</protein>
<dbReference type="RefSeq" id="WP_196271745.1">
    <property type="nucleotide sequence ID" value="NZ_JADQDO010000004.1"/>
</dbReference>
<evidence type="ECO:0000259" key="6">
    <source>
        <dbReference type="PROSITE" id="PS50928"/>
    </source>
</evidence>
<dbReference type="PANTHER" id="PTHR43496">
    <property type="entry name" value="PROTEIN LPLB"/>
    <property type="match status" value="1"/>
</dbReference>
<keyword evidence="4 5" id="KW-0472">Membrane</keyword>
<reference evidence="7" key="1">
    <citation type="submission" date="2020-11" db="EMBL/GenBank/DDBJ databases">
        <authorList>
            <person name="Kim M.K."/>
        </authorList>
    </citation>
    <scope>NUCLEOTIDE SEQUENCE</scope>
    <source>
        <strain evidence="7">BT350</strain>
    </source>
</reference>
<dbReference type="InterPro" id="IPR000515">
    <property type="entry name" value="MetI-like"/>
</dbReference>
<feature type="transmembrane region" description="Helical" evidence="5">
    <location>
        <begin position="75"/>
        <end position="96"/>
    </location>
</feature>
<proteinExistence type="inferred from homology"/>
<organism evidence="7 8">
    <name type="scientific">Microvirga alba</name>
    <dbReference type="NCBI Taxonomy" id="2791025"/>
    <lineage>
        <taxon>Bacteria</taxon>
        <taxon>Pseudomonadati</taxon>
        <taxon>Pseudomonadota</taxon>
        <taxon>Alphaproteobacteria</taxon>
        <taxon>Hyphomicrobiales</taxon>
        <taxon>Methylobacteriaceae</taxon>
        <taxon>Microvirga</taxon>
    </lineage>
</organism>
<feature type="domain" description="ABC transmembrane type-1" evidence="6">
    <location>
        <begin position="348"/>
        <end position="541"/>
    </location>
</feature>
<comment type="similarity">
    <text evidence="5">Belongs to the binding-protein-dependent transport system permease family.</text>
</comment>
<name>A0A931BPM3_9HYPH</name>
<evidence type="ECO:0000256" key="2">
    <source>
        <dbReference type="ARBA" id="ARBA00022692"/>
    </source>
</evidence>
<sequence length="552" mass="59301">MSATAAPARREFDTDKLFLGFCLIVPLAALAIFFAYPLLTVVMRSLTESDGGIGLGNYVRILHAPSFWRATFNSLVMSLSTTAAVLICGLVVAYAVHRCRVPGRALLIGAVSLPLLAPSLVQGLGLIFLLGRNGIITKTTGLDINIYGFWGLLIANGLYALPQAVLIIGAALRAADARIYEAAEILGTSGFRKFIDITVPNIKFGLLSAGFIVFTVTITDFGNAATIGGDYAILATEIYNQVVGQMNFNMGAVVGILLLLPTVLSFYLERVASQRQFGSVSDSAVPLVPVFTPKRDVPMAFAAWLVALLPIVTVAIVVFGSFVWLWPYRFDLTLRHYAVKVAGGYDPLWTTVQISVVAGVIGSFMLFALGFSLQRLPRHVVKPIYFICLLPAAVPGLVLGLAYIFAFNVPSLPVYALYGTATLLAICNVTHYWTQGFLTTMTGLRQVPPTLEETASCLGAGLPRLVRDVIVPSMAPTLVSVFFFMFMRSMVTLSAVIFLVTASVSVASVSIMRLDEAGFTSQAAAYATCTMGIVVAASALMRVSLWVLSRKK</sequence>
<dbReference type="SUPFAM" id="SSF161098">
    <property type="entry name" value="MetI-like"/>
    <property type="match status" value="2"/>
</dbReference>
<feature type="transmembrane region" description="Helical" evidence="5">
    <location>
        <begin position="348"/>
        <end position="372"/>
    </location>
</feature>
<evidence type="ECO:0000313" key="8">
    <source>
        <dbReference type="Proteomes" id="UP000599312"/>
    </source>
</evidence>
<evidence type="ECO:0000256" key="1">
    <source>
        <dbReference type="ARBA" id="ARBA00004651"/>
    </source>
</evidence>
<keyword evidence="8" id="KW-1185">Reference proteome</keyword>
<feature type="transmembrane region" description="Helical" evidence="5">
    <location>
        <begin position="384"/>
        <end position="406"/>
    </location>
</feature>
<accession>A0A931BPM3</accession>
<dbReference type="Pfam" id="PF00528">
    <property type="entry name" value="BPD_transp_1"/>
    <property type="match status" value="2"/>
</dbReference>